<feature type="domain" description="Carbohydrate kinase FGGY N-terminal" evidence="4">
    <location>
        <begin position="6"/>
        <end position="243"/>
    </location>
</feature>
<dbReference type="Gene3D" id="3.30.420.40">
    <property type="match status" value="2"/>
</dbReference>
<dbReference type="Pfam" id="PF02782">
    <property type="entry name" value="FGGY_C"/>
    <property type="match status" value="1"/>
</dbReference>
<comment type="similarity">
    <text evidence="1">Belongs to the FGGY kinase family.</text>
</comment>
<accession>A0A172ZJF1</accession>
<evidence type="ECO:0000256" key="2">
    <source>
        <dbReference type="ARBA" id="ARBA00022679"/>
    </source>
</evidence>
<dbReference type="InterPro" id="IPR018485">
    <property type="entry name" value="FGGY_C"/>
</dbReference>
<protein>
    <submittedName>
        <fullName evidence="6">Sugar kinase</fullName>
    </submittedName>
</protein>
<dbReference type="GO" id="GO:0016301">
    <property type="term" value="F:kinase activity"/>
    <property type="evidence" value="ECO:0007669"/>
    <property type="project" value="UniProtKB-KW"/>
</dbReference>
<evidence type="ECO:0000259" key="4">
    <source>
        <dbReference type="Pfam" id="PF00370"/>
    </source>
</evidence>
<dbReference type="RefSeq" id="WP_060535869.1">
    <property type="nucleotide sequence ID" value="NZ_CP013023.1"/>
</dbReference>
<dbReference type="STRING" id="1616788.AR543_18320"/>
<dbReference type="OrthoDB" id="9805576at2"/>
<dbReference type="CDD" id="cd07798">
    <property type="entry name" value="ASKHA_NBD_FGGY_YoaC-like"/>
    <property type="match status" value="1"/>
</dbReference>
<organism evidence="6 7">
    <name type="scientific">Paenibacillus bovis</name>
    <dbReference type="NCBI Taxonomy" id="1616788"/>
    <lineage>
        <taxon>Bacteria</taxon>
        <taxon>Bacillati</taxon>
        <taxon>Bacillota</taxon>
        <taxon>Bacilli</taxon>
        <taxon>Bacillales</taxon>
        <taxon>Paenibacillaceae</taxon>
        <taxon>Paenibacillus</taxon>
    </lineage>
</organism>
<dbReference type="InterPro" id="IPR043129">
    <property type="entry name" value="ATPase_NBD"/>
</dbReference>
<reference evidence="6 7" key="2">
    <citation type="journal article" date="2016" name="Int. J. Syst. Evol. Microbiol.">
        <title>Paenibacillus bovis sp. nov., isolated from raw yak (Bos grunniens) milk.</title>
        <authorList>
            <person name="Gao C."/>
            <person name="Han J."/>
            <person name="Liu Z."/>
            <person name="Xu X."/>
            <person name="Hang F."/>
            <person name="Wu Z."/>
        </authorList>
    </citation>
    <scope>NUCLEOTIDE SEQUENCE [LARGE SCALE GENOMIC DNA]</scope>
    <source>
        <strain evidence="6 7">BD3526</strain>
    </source>
</reference>
<dbReference type="PANTHER" id="PTHR43095">
    <property type="entry name" value="SUGAR KINASE"/>
    <property type="match status" value="1"/>
</dbReference>
<evidence type="ECO:0000259" key="5">
    <source>
        <dbReference type="Pfam" id="PF02782"/>
    </source>
</evidence>
<feature type="domain" description="Carbohydrate kinase FGGY C-terminal" evidence="5">
    <location>
        <begin position="355"/>
        <end position="440"/>
    </location>
</feature>
<evidence type="ECO:0000256" key="3">
    <source>
        <dbReference type="ARBA" id="ARBA00022777"/>
    </source>
</evidence>
<keyword evidence="3 6" id="KW-0418">Kinase</keyword>
<sequence length="495" mass="53850">MTQQAYLVFDIGTGNARVAVTDIHGQILAIERADIAYQRDPLYPDACSFVPEILWEQIIGLTRTVLSAVTDARIAGITSTSQRQGIVLIDGQGQPYLGLPNIDNRGREWEAAAGDHQRIYQQTGRTPSALFSGMKLVGLRERRRAQYDVMSRFTSISDWVTYQLSGILVYEPSQASETLLYDVAQADWSLDMCSNFGIDLSTLPPLVPSGTVLGTLTEEIAVQLGLSSTVPVIVGGGDTQLAMASTGAKPGDMVIVSGTTTPIAKVTADYISDPNSVAWINAHTWPGQWLVETNPGITGLNYQRLKSIFYPNESYAVMEQEIGELGDSECVSALGAYLSSEKNARVQGGFLFDAPISDQLSRAHFVRAALYEIAFSVKVNFEQLMQVTPLDNPVIRACGGGLQSRLLAQTLANLLGREIRIAKGYEQASVAGAVALCNTALGYTADADEYSFTSFRPEYNTALEQDYQQWRQTQLFFASQKQALAAEVSAADRHG</sequence>
<keyword evidence="2" id="KW-0808">Transferase</keyword>
<evidence type="ECO:0000313" key="7">
    <source>
        <dbReference type="Proteomes" id="UP000078148"/>
    </source>
</evidence>
<reference evidence="7" key="1">
    <citation type="submission" date="2015-10" db="EMBL/GenBank/DDBJ databases">
        <title>Genome of Paenibacillus bovis sp. nov.</title>
        <authorList>
            <person name="Wu Z."/>
            <person name="Gao C."/>
            <person name="Liu Z."/>
            <person name="Zheng H."/>
        </authorList>
    </citation>
    <scope>NUCLEOTIDE SEQUENCE [LARGE SCALE GENOMIC DNA]</scope>
    <source>
        <strain evidence="7">BD3526</strain>
    </source>
</reference>
<dbReference type="InterPro" id="IPR000577">
    <property type="entry name" value="Carb_kinase_FGGY"/>
</dbReference>
<keyword evidence="7" id="KW-1185">Reference proteome</keyword>
<dbReference type="InterPro" id="IPR018484">
    <property type="entry name" value="FGGY_N"/>
</dbReference>
<dbReference type="InterPro" id="IPR050406">
    <property type="entry name" value="FGGY_Carb_Kinase"/>
</dbReference>
<dbReference type="PANTHER" id="PTHR43095:SF2">
    <property type="entry name" value="GLUCONOKINASE"/>
    <property type="match status" value="1"/>
</dbReference>
<dbReference type="KEGG" id="pbv:AR543_18320"/>
<dbReference type="SUPFAM" id="SSF53067">
    <property type="entry name" value="Actin-like ATPase domain"/>
    <property type="match status" value="2"/>
</dbReference>
<dbReference type="AlphaFoldDB" id="A0A172ZJF1"/>
<dbReference type="EMBL" id="CP013023">
    <property type="protein sequence ID" value="ANF97774.1"/>
    <property type="molecule type" value="Genomic_DNA"/>
</dbReference>
<evidence type="ECO:0000256" key="1">
    <source>
        <dbReference type="ARBA" id="ARBA00009156"/>
    </source>
</evidence>
<name>A0A172ZJF1_9BACL</name>
<dbReference type="PIRSF" id="PIRSF000538">
    <property type="entry name" value="GlpK"/>
    <property type="match status" value="1"/>
</dbReference>
<evidence type="ECO:0000313" key="6">
    <source>
        <dbReference type="EMBL" id="ANF97774.1"/>
    </source>
</evidence>
<dbReference type="GO" id="GO:0005975">
    <property type="term" value="P:carbohydrate metabolic process"/>
    <property type="evidence" value="ECO:0007669"/>
    <property type="project" value="InterPro"/>
</dbReference>
<dbReference type="Proteomes" id="UP000078148">
    <property type="component" value="Chromosome"/>
</dbReference>
<dbReference type="Pfam" id="PF00370">
    <property type="entry name" value="FGGY_N"/>
    <property type="match status" value="1"/>
</dbReference>
<gene>
    <name evidence="6" type="ORF">AR543_18320</name>
</gene>
<proteinExistence type="inferred from homology"/>